<gene>
    <name evidence="1" type="ORF">DK843_22555</name>
</gene>
<evidence type="ECO:0000313" key="2">
    <source>
        <dbReference type="Proteomes" id="UP000252038"/>
    </source>
</evidence>
<accession>A0A344UPD7</accession>
<dbReference type="EMBL" id="CP029555">
    <property type="protein sequence ID" value="AXE37135.1"/>
    <property type="molecule type" value="Genomic_DNA"/>
</dbReference>
<dbReference type="KEGG" id="chrb:DK843_22555"/>
<dbReference type="AlphaFoldDB" id="A0A344UPD7"/>
<name>A0A344UPD7_9NEIS</name>
<dbReference type="Proteomes" id="UP000252038">
    <property type="component" value="Plasmid unnamed"/>
</dbReference>
<keyword evidence="1" id="KW-0614">Plasmid</keyword>
<organism evidence="1 2">
    <name type="scientific">Chromobacterium phragmitis</name>
    <dbReference type="NCBI Taxonomy" id="2202141"/>
    <lineage>
        <taxon>Bacteria</taxon>
        <taxon>Pseudomonadati</taxon>
        <taxon>Pseudomonadota</taxon>
        <taxon>Betaproteobacteria</taxon>
        <taxon>Neisseriales</taxon>
        <taxon>Chromobacteriaceae</taxon>
        <taxon>Chromobacterium</taxon>
    </lineage>
</organism>
<reference evidence="1 2" key="1">
    <citation type="submission" date="2018-05" db="EMBL/GenBank/DDBJ databases">
        <title>Genome sequencing, assembly and analysis of the novel insecticidal bacterium, Chromobacterium phragmitis.</title>
        <authorList>
            <person name="Sparks M.E."/>
            <person name="Blackburn M.B."/>
            <person name="Gundersen-Rindal D.E."/>
        </authorList>
    </citation>
    <scope>NUCLEOTIDE SEQUENCE [LARGE SCALE GENOMIC DNA]</scope>
    <source>
        <strain evidence="1">IIBBL 274-1</strain>
        <plasmid evidence="1 2">unnamed</plasmid>
    </source>
</reference>
<dbReference type="RefSeq" id="WP_114074569.1">
    <property type="nucleotide sequence ID" value="NZ_CP029555.1"/>
</dbReference>
<sequence length="151" mass="17154">MIVKCWGAHRVRILDGYLDREHQSSFIRSYGWVDSEPAMFLERAVFPGPQFMIPLSKAYMFVTPDVLPKLFKDERPLDPAMCASATVQALEALNLDFSPFAAHQIVDVVQHGFDRLYAMPPWMEEEERGAALGEVRLYIEGALAHEAEIRA</sequence>
<geneLocation type="plasmid" evidence="1 2">
    <name>unnamed</name>
</geneLocation>
<evidence type="ECO:0000313" key="1">
    <source>
        <dbReference type="EMBL" id="AXE37135.1"/>
    </source>
</evidence>
<proteinExistence type="predicted"/>
<protein>
    <submittedName>
        <fullName evidence="1">Uncharacterized protein</fullName>
    </submittedName>
</protein>